<protein>
    <submittedName>
        <fullName evidence="2">GH4</fullName>
        <ecNumber evidence="2">3.2.1.22</ecNumber>
    </submittedName>
</protein>
<feature type="compositionally biased region" description="Low complexity" evidence="1">
    <location>
        <begin position="421"/>
        <end position="430"/>
    </location>
</feature>
<dbReference type="AlphaFoldDB" id="A0A6J4U7C8"/>
<feature type="compositionally biased region" description="Basic residues" evidence="1">
    <location>
        <begin position="252"/>
        <end position="264"/>
    </location>
</feature>
<dbReference type="EC" id="3.2.1.22" evidence="2"/>
<sequence>AASAEDLHSRGRQLQLGADPLDRPRCHARDLRHDRPPRHRPGGRRGPPPARRRPRREHRCRDGCRVLPGPSREPGRGGCRRGHDHHGWTGGHPSRHRHPSSLWHRANRRGHGRTGRPCTGTPQHPRHGRPRHGDGGGLPRRLAPQPDQPDGAPRPGRERVDSDQDRRPLPRGLRRPAGARRDHERRSERGRSHRRRGQPPDLAARRPGRRARRHRRAPRPPRRRRDDPAQAGRRRPHAAVPRPLAGQAGPPRRLRLPPRRRRPTLGRVLPLRPAGRSWPLVRRAPDHGRPPGHDKRDGEGAGASLGRRDRPASPRTVRGGGGGHRRGDRVWQRPPGRRQPAQRRPDRQHPAWCRRGDNGHDWADRSPWHRRRRPSTGSPGDRPPPRAKPGADRRGRPHRRPCPRSPGTPERSPHPRPGHSPPAARRAAGRPPVPPSTVLLM</sequence>
<reference evidence="2" key="1">
    <citation type="submission" date="2020-02" db="EMBL/GenBank/DDBJ databases">
        <authorList>
            <person name="Meier V. D."/>
        </authorList>
    </citation>
    <scope>NUCLEOTIDE SEQUENCE</scope>
    <source>
        <strain evidence="2">AVDCRST_MAG70</strain>
    </source>
</reference>
<proteinExistence type="predicted"/>
<feature type="compositionally biased region" description="Basic and acidic residues" evidence="1">
    <location>
        <begin position="179"/>
        <end position="190"/>
    </location>
</feature>
<feature type="compositionally biased region" description="Basic residues" evidence="1">
    <location>
        <begin position="206"/>
        <end position="223"/>
    </location>
</feature>
<feature type="compositionally biased region" description="Basic residues" evidence="1">
    <location>
        <begin position="93"/>
        <end position="114"/>
    </location>
</feature>
<feature type="compositionally biased region" description="Basic and acidic residues" evidence="1">
    <location>
        <begin position="155"/>
        <end position="168"/>
    </location>
</feature>
<keyword evidence="2" id="KW-0378">Hydrolase</keyword>
<keyword evidence="2" id="KW-0326">Glycosidase</keyword>
<name>A0A6J4U7C8_9BACT</name>
<dbReference type="EMBL" id="CADCWH010000039">
    <property type="protein sequence ID" value="CAA9542659.1"/>
    <property type="molecule type" value="Genomic_DNA"/>
</dbReference>
<feature type="non-terminal residue" evidence="2">
    <location>
        <position position="441"/>
    </location>
</feature>
<feature type="region of interest" description="Disordered" evidence="1">
    <location>
        <begin position="1"/>
        <end position="441"/>
    </location>
</feature>
<feature type="compositionally biased region" description="Basic and acidic residues" evidence="1">
    <location>
        <begin position="343"/>
        <end position="367"/>
    </location>
</feature>
<gene>
    <name evidence="2" type="ORF">AVDCRST_MAG70-238</name>
</gene>
<evidence type="ECO:0000313" key="2">
    <source>
        <dbReference type="EMBL" id="CAA9542659.1"/>
    </source>
</evidence>
<evidence type="ECO:0000256" key="1">
    <source>
        <dbReference type="SAM" id="MobiDB-lite"/>
    </source>
</evidence>
<feature type="non-terminal residue" evidence="2">
    <location>
        <position position="1"/>
    </location>
</feature>
<accession>A0A6J4U7C8</accession>
<organism evidence="2">
    <name type="scientific">uncultured Thermomicrobiales bacterium</name>
    <dbReference type="NCBI Taxonomy" id="1645740"/>
    <lineage>
        <taxon>Bacteria</taxon>
        <taxon>Pseudomonadati</taxon>
        <taxon>Thermomicrobiota</taxon>
        <taxon>Thermomicrobia</taxon>
        <taxon>Thermomicrobiales</taxon>
        <taxon>environmental samples</taxon>
    </lineage>
</organism>
<feature type="compositionally biased region" description="Basic and acidic residues" evidence="1">
    <location>
        <begin position="20"/>
        <end position="34"/>
    </location>
</feature>
<feature type="compositionally biased region" description="Basic and acidic residues" evidence="1">
    <location>
        <begin position="283"/>
        <end position="299"/>
    </location>
</feature>
<dbReference type="GO" id="GO:0004557">
    <property type="term" value="F:alpha-galactosidase activity"/>
    <property type="evidence" value="ECO:0007669"/>
    <property type="project" value="UniProtKB-EC"/>
</dbReference>